<dbReference type="KEGG" id="rom:EI983_14340"/>
<dbReference type="Proteomes" id="UP000428330">
    <property type="component" value="Chromosome"/>
</dbReference>
<dbReference type="OrthoDB" id="8592692at2"/>
<evidence type="ECO:0000313" key="2">
    <source>
        <dbReference type="Proteomes" id="UP000428330"/>
    </source>
</evidence>
<organism evidence="1 2">
    <name type="scientific">Roseovarius faecimaris</name>
    <dbReference type="NCBI Taxonomy" id="2494550"/>
    <lineage>
        <taxon>Bacteria</taxon>
        <taxon>Pseudomonadati</taxon>
        <taxon>Pseudomonadota</taxon>
        <taxon>Alphaproteobacteria</taxon>
        <taxon>Rhodobacterales</taxon>
        <taxon>Roseobacteraceae</taxon>
        <taxon>Roseovarius</taxon>
    </lineage>
</organism>
<dbReference type="PROSITE" id="PS51257">
    <property type="entry name" value="PROKAR_LIPOPROTEIN"/>
    <property type="match status" value="1"/>
</dbReference>
<proteinExistence type="predicted"/>
<dbReference type="EMBL" id="CP034348">
    <property type="protein sequence ID" value="QGX99377.1"/>
    <property type="molecule type" value="Genomic_DNA"/>
</dbReference>
<sequence>MIRTGAVLFAVMTLAACQPEPFGRSTIELRDDRRQCEAEGGRFERGGLTGALMCFQETPDAGAACTKGTDCSGLCLANADGPGGACSSVRPLFGCHEMFDERGEKVVICID</sequence>
<protein>
    <recommendedName>
        <fullName evidence="3">Lipoprotein</fullName>
    </recommendedName>
</protein>
<accession>A0A6I6IV37</accession>
<evidence type="ECO:0000313" key="1">
    <source>
        <dbReference type="EMBL" id="QGX99377.1"/>
    </source>
</evidence>
<evidence type="ECO:0008006" key="3">
    <source>
        <dbReference type="Google" id="ProtNLM"/>
    </source>
</evidence>
<dbReference type="AlphaFoldDB" id="A0A6I6IV37"/>
<dbReference type="RefSeq" id="WP_157708059.1">
    <property type="nucleotide sequence ID" value="NZ_CP034348.1"/>
</dbReference>
<gene>
    <name evidence="1" type="ORF">EI983_14340</name>
</gene>
<keyword evidence="2" id="KW-1185">Reference proteome</keyword>
<name>A0A6I6IV37_9RHOB</name>
<reference evidence="2" key="1">
    <citation type="submission" date="2018-12" db="EMBL/GenBank/DDBJ databases">
        <title>Complete genome sequence of Roseovarius sp. MME-070.</title>
        <authorList>
            <person name="Nam Y.-D."/>
            <person name="Kang J."/>
            <person name="Chung W.-H."/>
            <person name="Park Y.S."/>
        </authorList>
    </citation>
    <scope>NUCLEOTIDE SEQUENCE [LARGE SCALE GENOMIC DNA]</scope>
    <source>
        <strain evidence="2">MME-070</strain>
    </source>
</reference>